<dbReference type="EMBL" id="KB097456">
    <property type="protein sequence ID" value="ESN97106.1"/>
    <property type="molecule type" value="Genomic_DNA"/>
</dbReference>
<dbReference type="KEGG" id="hro:HELRODRAFT_144487"/>
<protein>
    <submittedName>
        <fullName evidence="1 2">Uncharacterized protein</fullName>
    </submittedName>
</protein>
<dbReference type="CTD" id="20196701"/>
<accession>T1EJF1</accession>
<organism evidence="2 3">
    <name type="scientific">Helobdella robusta</name>
    <name type="common">Californian leech</name>
    <dbReference type="NCBI Taxonomy" id="6412"/>
    <lineage>
        <taxon>Eukaryota</taxon>
        <taxon>Metazoa</taxon>
        <taxon>Spiralia</taxon>
        <taxon>Lophotrochozoa</taxon>
        <taxon>Annelida</taxon>
        <taxon>Clitellata</taxon>
        <taxon>Hirudinea</taxon>
        <taxon>Rhynchobdellida</taxon>
        <taxon>Glossiphoniidae</taxon>
        <taxon>Helobdella</taxon>
    </lineage>
</organism>
<evidence type="ECO:0000313" key="2">
    <source>
        <dbReference type="EnsemblMetazoa" id="HelroP144487"/>
    </source>
</evidence>
<dbReference type="InParanoid" id="T1EJF1"/>
<dbReference type="Proteomes" id="UP000015101">
    <property type="component" value="Unassembled WGS sequence"/>
</dbReference>
<evidence type="ECO:0000313" key="1">
    <source>
        <dbReference type="EMBL" id="ESN97106.1"/>
    </source>
</evidence>
<reference evidence="3" key="1">
    <citation type="submission" date="2012-12" db="EMBL/GenBank/DDBJ databases">
        <authorList>
            <person name="Hellsten U."/>
            <person name="Grimwood J."/>
            <person name="Chapman J.A."/>
            <person name="Shapiro H."/>
            <person name="Aerts A."/>
            <person name="Otillar R.P."/>
            <person name="Terry A.Y."/>
            <person name="Boore J.L."/>
            <person name="Simakov O."/>
            <person name="Marletaz F."/>
            <person name="Cho S.-J."/>
            <person name="Edsinger-Gonzales E."/>
            <person name="Havlak P."/>
            <person name="Kuo D.-H."/>
            <person name="Larsson T."/>
            <person name="Lv J."/>
            <person name="Arendt D."/>
            <person name="Savage R."/>
            <person name="Osoegawa K."/>
            <person name="de Jong P."/>
            <person name="Lindberg D.R."/>
            <person name="Seaver E.C."/>
            <person name="Weisblat D.A."/>
            <person name="Putnam N.H."/>
            <person name="Grigoriev I.V."/>
            <person name="Rokhsar D.S."/>
        </authorList>
    </citation>
    <scope>NUCLEOTIDE SEQUENCE</scope>
</reference>
<proteinExistence type="predicted"/>
<dbReference type="RefSeq" id="XP_009024887.1">
    <property type="nucleotide sequence ID" value="XM_009026639.1"/>
</dbReference>
<dbReference type="GeneID" id="20196701"/>
<name>T1EJF1_HELRO</name>
<gene>
    <name evidence="2" type="primary">20196701</name>
    <name evidence="1" type="ORF">HELRODRAFT_144487</name>
</gene>
<dbReference type="EMBL" id="AMQM01006477">
    <property type="status" value="NOT_ANNOTATED_CDS"/>
    <property type="molecule type" value="Genomic_DNA"/>
</dbReference>
<evidence type="ECO:0000313" key="3">
    <source>
        <dbReference type="Proteomes" id="UP000015101"/>
    </source>
</evidence>
<reference evidence="2" key="3">
    <citation type="submission" date="2015-06" db="UniProtKB">
        <authorList>
            <consortium name="EnsemblMetazoa"/>
        </authorList>
    </citation>
    <scope>IDENTIFICATION</scope>
</reference>
<dbReference type="EnsemblMetazoa" id="HelroT144487">
    <property type="protein sequence ID" value="HelroP144487"/>
    <property type="gene ID" value="HelroG144487"/>
</dbReference>
<reference evidence="1 3" key="2">
    <citation type="journal article" date="2013" name="Nature">
        <title>Insights into bilaterian evolution from three spiralian genomes.</title>
        <authorList>
            <person name="Simakov O."/>
            <person name="Marletaz F."/>
            <person name="Cho S.J."/>
            <person name="Edsinger-Gonzales E."/>
            <person name="Havlak P."/>
            <person name="Hellsten U."/>
            <person name="Kuo D.H."/>
            <person name="Larsson T."/>
            <person name="Lv J."/>
            <person name="Arendt D."/>
            <person name="Savage R."/>
            <person name="Osoegawa K."/>
            <person name="de Jong P."/>
            <person name="Grimwood J."/>
            <person name="Chapman J.A."/>
            <person name="Shapiro H."/>
            <person name="Aerts A."/>
            <person name="Otillar R.P."/>
            <person name="Terry A.Y."/>
            <person name="Boore J.L."/>
            <person name="Grigoriev I.V."/>
            <person name="Lindberg D.R."/>
            <person name="Seaver E.C."/>
            <person name="Weisblat D.A."/>
            <person name="Putnam N.H."/>
            <person name="Rokhsar D.S."/>
        </authorList>
    </citation>
    <scope>NUCLEOTIDE SEQUENCE</scope>
</reference>
<dbReference type="AlphaFoldDB" id="T1EJF1"/>
<dbReference type="HOGENOM" id="CLU_2533938_0_0_1"/>
<keyword evidence="3" id="KW-1185">Reference proteome</keyword>
<sequence length="84" mass="9832">NLSPLKFRKIRRDLITLYDILNDNLNSNLYSDLKLRTDSITRGHDKKLERNKVRTSMSKYALVIRIMPIWNSLTQKIVGSKSVN</sequence>